<dbReference type="EMBL" id="JABANM010014766">
    <property type="protein sequence ID" value="KAF4732157.1"/>
    <property type="molecule type" value="Genomic_DNA"/>
</dbReference>
<dbReference type="InterPro" id="IPR000825">
    <property type="entry name" value="SUF_FeS_clus_asmbl_SufBD_core"/>
</dbReference>
<evidence type="ECO:0000313" key="3">
    <source>
        <dbReference type="EMBL" id="KAF4732157.1"/>
    </source>
</evidence>
<dbReference type="AlphaFoldDB" id="A0A7J6SHC6"/>
<dbReference type="InterPro" id="IPR037284">
    <property type="entry name" value="SUF_FeS_clus_asmbl_SufBD_sf"/>
</dbReference>
<dbReference type="PANTHER" id="PTHR30508">
    <property type="entry name" value="FES CLUSTER ASSEMBLY PROTEIN SUF"/>
    <property type="match status" value="1"/>
</dbReference>
<protein>
    <submittedName>
        <fullName evidence="3">UPF0051 protein ycf24</fullName>
    </submittedName>
</protein>
<feature type="non-terminal residue" evidence="3">
    <location>
        <position position="1"/>
    </location>
</feature>
<dbReference type="Pfam" id="PF01458">
    <property type="entry name" value="SUFBD_core"/>
    <property type="match status" value="1"/>
</dbReference>
<dbReference type="PANTHER" id="PTHR30508:SF1">
    <property type="entry name" value="UPF0051 PROTEIN ABCI8, CHLOROPLASTIC-RELATED"/>
    <property type="match status" value="1"/>
</dbReference>
<dbReference type="InterPro" id="IPR055346">
    <property type="entry name" value="Fe-S_cluster_assembly_SufBD"/>
</dbReference>
<dbReference type="Proteomes" id="UP000574390">
    <property type="component" value="Unassembled WGS sequence"/>
</dbReference>
<accession>A0A7J6SHC6</accession>
<name>A0A7J6SHC6_PEROL</name>
<evidence type="ECO:0000313" key="4">
    <source>
        <dbReference type="Proteomes" id="UP000574390"/>
    </source>
</evidence>
<comment type="similarity">
    <text evidence="1">Belongs to the iron-sulfur cluster assembly SufBD family.</text>
</comment>
<evidence type="ECO:0000256" key="1">
    <source>
        <dbReference type="ARBA" id="ARBA00043967"/>
    </source>
</evidence>
<proteinExistence type="inferred from homology"/>
<organism evidence="3 4">
    <name type="scientific">Perkinsus olseni</name>
    <name type="common">Perkinsus atlanticus</name>
    <dbReference type="NCBI Taxonomy" id="32597"/>
    <lineage>
        <taxon>Eukaryota</taxon>
        <taxon>Sar</taxon>
        <taxon>Alveolata</taxon>
        <taxon>Perkinsozoa</taxon>
        <taxon>Perkinsea</taxon>
        <taxon>Perkinsida</taxon>
        <taxon>Perkinsidae</taxon>
        <taxon>Perkinsus</taxon>
    </lineage>
</organism>
<gene>
    <name evidence="3" type="primary">YCF24</name>
    <name evidence="3" type="ORF">FOZ62_021277</name>
</gene>
<sequence>PPPPPIIDEANKVREPYQMHAAVVELIALDDANIKYSTAQNWHSGSQVDGDEWSGGVLNLVTKRGQCRGRNSRITWTQVESSVGEFYSVTLTSNTQEADTGTKMIHIGDNTK</sequence>
<dbReference type="SUPFAM" id="SSF101960">
    <property type="entry name" value="Stabilizer of iron transporter SufD"/>
    <property type="match status" value="1"/>
</dbReference>
<evidence type="ECO:0000259" key="2">
    <source>
        <dbReference type="Pfam" id="PF01458"/>
    </source>
</evidence>
<feature type="domain" description="SUF system FeS cluster assembly SufBD core" evidence="2">
    <location>
        <begin position="15"/>
        <end position="80"/>
    </location>
</feature>
<comment type="caution">
    <text evidence="3">The sequence shown here is derived from an EMBL/GenBank/DDBJ whole genome shotgun (WGS) entry which is preliminary data.</text>
</comment>
<feature type="non-terminal residue" evidence="3">
    <location>
        <position position="112"/>
    </location>
</feature>
<dbReference type="GO" id="GO:0016226">
    <property type="term" value="P:iron-sulfur cluster assembly"/>
    <property type="evidence" value="ECO:0007669"/>
    <property type="project" value="InterPro"/>
</dbReference>
<reference evidence="3 4" key="1">
    <citation type="submission" date="2020-04" db="EMBL/GenBank/DDBJ databases">
        <title>Perkinsus olseni comparative genomics.</title>
        <authorList>
            <person name="Bogema D.R."/>
        </authorList>
    </citation>
    <scope>NUCLEOTIDE SEQUENCE [LARGE SCALE GENOMIC DNA]</scope>
    <source>
        <strain evidence="3">ATCC PRA-205</strain>
    </source>
</reference>